<dbReference type="Proteomes" id="UP000095094">
    <property type="component" value="Unassembled WGS sequence"/>
</dbReference>
<dbReference type="RefSeq" id="WP_069663648.1">
    <property type="nucleotide sequence ID" value="NZ_JBHUJJ010000001.1"/>
</dbReference>
<organism evidence="1 2">
    <name type="scientific">Enterococcus termitis</name>
    <dbReference type="NCBI Taxonomy" id="332950"/>
    <lineage>
        <taxon>Bacteria</taxon>
        <taxon>Bacillati</taxon>
        <taxon>Bacillota</taxon>
        <taxon>Bacilli</taxon>
        <taxon>Lactobacillales</taxon>
        <taxon>Enterococcaceae</taxon>
        <taxon>Enterococcus</taxon>
    </lineage>
</organism>
<dbReference type="AlphaFoldDB" id="A0A1E5GJR7"/>
<proteinExistence type="predicted"/>
<gene>
    <name evidence="1" type="ORF">BCR25_05520</name>
</gene>
<evidence type="ECO:0000313" key="2">
    <source>
        <dbReference type="Proteomes" id="UP000095094"/>
    </source>
</evidence>
<evidence type="ECO:0000313" key="1">
    <source>
        <dbReference type="EMBL" id="OEG12948.1"/>
    </source>
</evidence>
<protein>
    <submittedName>
        <fullName evidence="1">Uncharacterized protein</fullName>
    </submittedName>
</protein>
<dbReference type="EMBL" id="MIJY01000023">
    <property type="protein sequence ID" value="OEG12948.1"/>
    <property type="molecule type" value="Genomic_DNA"/>
</dbReference>
<sequence length="119" mass="14117">MRNIAIVETNETLTEFLSNIRLSKDVAVWTYEDILIKKDEFILSENTVLVIEQNEELKNIELNMLNYFSMNNTVFILTYNFSLLRQRYKKEYFLLRPLIGLIYEGNTIIRFGTIYNSSS</sequence>
<accession>A0A1E5GJR7</accession>
<keyword evidence="2" id="KW-1185">Reference proteome</keyword>
<reference evidence="2" key="1">
    <citation type="submission" date="2016-09" db="EMBL/GenBank/DDBJ databases">
        <authorList>
            <person name="Gulvik C.A."/>
        </authorList>
    </citation>
    <scope>NUCLEOTIDE SEQUENCE [LARGE SCALE GENOMIC DNA]</scope>
    <source>
        <strain evidence="2">LMG 8895</strain>
    </source>
</reference>
<comment type="caution">
    <text evidence="1">The sequence shown here is derived from an EMBL/GenBank/DDBJ whole genome shotgun (WGS) entry which is preliminary data.</text>
</comment>
<name>A0A1E5GJR7_9ENTE</name>